<reference evidence="2 3" key="1">
    <citation type="submission" date="2019-09" db="EMBL/GenBank/DDBJ databases">
        <title>Phylogeny of genus Pseudoclavibacter and closely related genus.</title>
        <authorList>
            <person name="Li Y."/>
        </authorList>
    </citation>
    <scope>NUCLEOTIDE SEQUENCE [LARGE SCALE GENOMIC DNA]</scope>
    <source>
        <strain evidence="2 3">THG-MD12</strain>
    </source>
</reference>
<dbReference type="AlphaFoldDB" id="A0A7J5B1J4"/>
<keyword evidence="1" id="KW-0472">Membrane</keyword>
<accession>A0A7J5B1J4</accession>
<dbReference type="OrthoDB" id="3267875at2"/>
<feature type="transmembrane region" description="Helical" evidence="1">
    <location>
        <begin position="17"/>
        <end position="39"/>
    </location>
</feature>
<dbReference type="RefSeq" id="WP_151423894.1">
    <property type="nucleotide sequence ID" value="NZ_WBJX01000003.1"/>
</dbReference>
<keyword evidence="3" id="KW-1185">Reference proteome</keyword>
<dbReference type="Proteomes" id="UP000490386">
    <property type="component" value="Unassembled WGS sequence"/>
</dbReference>
<comment type="caution">
    <text evidence="2">The sequence shown here is derived from an EMBL/GenBank/DDBJ whole genome shotgun (WGS) entry which is preliminary data.</text>
</comment>
<evidence type="ECO:0000256" key="1">
    <source>
        <dbReference type="SAM" id="Phobius"/>
    </source>
</evidence>
<sequence length="63" mass="6773">MYGALWRVLPGPWPVKLLIALILVAAALYGLIFFAFPWVDALLTPQNDVTVGLGALPQAPAQN</sequence>
<gene>
    <name evidence="2" type="ORF">F8O03_10975</name>
</gene>
<keyword evidence="1" id="KW-0812">Transmembrane</keyword>
<protein>
    <recommendedName>
        <fullName evidence="4">DUF4175 domain-containing protein</fullName>
    </recommendedName>
</protein>
<keyword evidence="1" id="KW-1133">Transmembrane helix</keyword>
<evidence type="ECO:0008006" key="4">
    <source>
        <dbReference type="Google" id="ProtNLM"/>
    </source>
</evidence>
<evidence type="ECO:0000313" key="2">
    <source>
        <dbReference type="EMBL" id="KAB1637722.1"/>
    </source>
</evidence>
<evidence type="ECO:0000313" key="3">
    <source>
        <dbReference type="Proteomes" id="UP000490386"/>
    </source>
</evidence>
<proteinExistence type="predicted"/>
<dbReference type="EMBL" id="WBJX01000003">
    <property type="protein sequence ID" value="KAB1637722.1"/>
    <property type="molecule type" value="Genomic_DNA"/>
</dbReference>
<organism evidence="2 3">
    <name type="scientific">Pseudoclavibacter terrae</name>
    <dbReference type="NCBI Taxonomy" id="1530195"/>
    <lineage>
        <taxon>Bacteria</taxon>
        <taxon>Bacillati</taxon>
        <taxon>Actinomycetota</taxon>
        <taxon>Actinomycetes</taxon>
        <taxon>Micrococcales</taxon>
        <taxon>Microbacteriaceae</taxon>
        <taxon>Pseudoclavibacter</taxon>
    </lineage>
</organism>
<name>A0A7J5B1J4_9MICO</name>